<dbReference type="InParanoid" id="Q6CK44"/>
<sequence length="245" mass="27696">MKVLLIDINARVINHWAKGLGNLLKSGEVSIHNGSLESFEPNGLLKSIVSPGNSFGFLGGGFDLAIQEYFGGSLFERYVRYKLMHSYVPVTNCTVIPLNQFSRDQFQYLLHIPTVVTPVVPDYDRRDPVHSGYRIVFDVTWNALHFPPSETEQLVLPGLCTGYAGVPIPIACKAMCFAIRLFYLKSILSQDLINTMIMCFMGYQYEPFISEDCLMECQKVGIDWDTMHRFNPHEDPLDSILPSGY</sequence>
<dbReference type="PaxDb" id="284590-Q6CK44"/>
<dbReference type="Pfam" id="PF14519">
    <property type="entry name" value="Macro_2"/>
    <property type="match status" value="1"/>
</dbReference>
<dbReference type="FunCoup" id="Q6CK44">
    <property type="interactions" value="3"/>
</dbReference>
<dbReference type="OMA" id="YIIHCPT"/>
<protein>
    <submittedName>
        <fullName evidence="2">KLLA0F13662p</fullName>
    </submittedName>
</protein>
<name>Q6CK44_KLULA</name>
<proteinExistence type="predicted"/>
<organism evidence="2 3">
    <name type="scientific">Kluyveromyces lactis (strain ATCC 8585 / CBS 2359 / DSM 70799 / NBRC 1267 / NRRL Y-1140 / WM37)</name>
    <name type="common">Yeast</name>
    <name type="synonym">Candida sphaerica</name>
    <dbReference type="NCBI Taxonomy" id="284590"/>
    <lineage>
        <taxon>Eukaryota</taxon>
        <taxon>Fungi</taxon>
        <taxon>Dikarya</taxon>
        <taxon>Ascomycota</taxon>
        <taxon>Saccharomycotina</taxon>
        <taxon>Saccharomycetes</taxon>
        <taxon>Saccharomycetales</taxon>
        <taxon>Saccharomycetaceae</taxon>
        <taxon>Kluyveromyces</taxon>
    </lineage>
</organism>
<dbReference type="Gene3D" id="3.40.220.10">
    <property type="entry name" value="Leucine Aminopeptidase, subunit E, domain 1"/>
    <property type="match status" value="1"/>
</dbReference>
<dbReference type="PROSITE" id="PS51154">
    <property type="entry name" value="MACRO"/>
    <property type="match status" value="1"/>
</dbReference>
<dbReference type="EMBL" id="CR382126">
    <property type="protein sequence ID" value="CAG98403.1"/>
    <property type="molecule type" value="Genomic_DNA"/>
</dbReference>
<accession>Q6CK44</accession>
<dbReference type="InterPro" id="IPR028071">
    <property type="entry name" value="Macro-like_dom"/>
</dbReference>
<dbReference type="Proteomes" id="UP000000598">
    <property type="component" value="Chromosome F"/>
</dbReference>
<dbReference type="STRING" id="284590.Q6CK44"/>
<evidence type="ECO:0000313" key="3">
    <source>
        <dbReference type="Proteomes" id="UP000000598"/>
    </source>
</evidence>
<evidence type="ECO:0000313" key="2">
    <source>
        <dbReference type="EMBL" id="CAG98403.1"/>
    </source>
</evidence>
<dbReference type="SUPFAM" id="SSF52949">
    <property type="entry name" value="Macro domain-like"/>
    <property type="match status" value="1"/>
</dbReference>
<dbReference type="SMART" id="SM00506">
    <property type="entry name" value="A1pp"/>
    <property type="match status" value="1"/>
</dbReference>
<dbReference type="InterPro" id="IPR043472">
    <property type="entry name" value="Macro_dom-like"/>
</dbReference>
<dbReference type="KEGG" id="kla:KLLA0_F13662g"/>
<dbReference type="HOGENOM" id="CLU_093588_0_0_1"/>
<dbReference type="CDD" id="cd02900">
    <property type="entry name" value="Macro_Appr_pase"/>
    <property type="match status" value="1"/>
</dbReference>
<dbReference type="eggNOG" id="ENOG502QVAE">
    <property type="taxonomic scope" value="Eukaryota"/>
</dbReference>
<reference evidence="2 3" key="1">
    <citation type="journal article" date="2004" name="Nature">
        <title>Genome evolution in yeasts.</title>
        <authorList>
            <consortium name="Genolevures"/>
            <person name="Dujon B."/>
            <person name="Sherman D."/>
            <person name="Fischer G."/>
            <person name="Durrens P."/>
            <person name="Casaregola S."/>
            <person name="Lafontaine I."/>
            <person name="de Montigny J."/>
            <person name="Marck C."/>
            <person name="Neuveglise C."/>
            <person name="Talla E."/>
            <person name="Goffard N."/>
            <person name="Frangeul L."/>
            <person name="Aigle M."/>
            <person name="Anthouard V."/>
            <person name="Babour A."/>
            <person name="Barbe V."/>
            <person name="Barnay S."/>
            <person name="Blanchin S."/>
            <person name="Beckerich J.M."/>
            <person name="Beyne E."/>
            <person name="Bleykasten C."/>
            <person name="Boisrame A."/>
            <person name="Boyer J."/>
            <person name="Cattolico L."/>
            <person name="Confanioleri F."/>
            <person name="de Daruvar A."/>
            <person name="Despons L."/>
            <person name="Fabre E."/>
            <person name="Fairhead C."/>
            <person name="Ferry-Dumazet H."/>
            <person name="Groppi A."/>
            <person name="Hantraye F."/>
            <person name="Hennequin C."/>
            <person name="Jauniaux N."/>
            <person name="Joyet P."/>
            <person name="Kachouri R."/>
            <person name="Kerrest A."/>
            <person name="Koszul R."/>
            <person name="Lemaire M."/>
            <person name="Lesur I."/>
            <person name="Ma L."/>
            <person name="Muller H."/>
            <person name="Nicaud J.M."/>
            <person name="Nikolski M."/>
            <person name="Oztas S."/>
            <person name="Ozier-Kalogeropoulos O."/>
            <person name="Pellenz S."/>
            <person name="Potier S."/>
            <person name="Richard G.F."/>
            <person name="Straub M.L."/>
            <person name="Suleau A."/>
            <person name="Swennene D."/>
            <person name="Tekaia F."/>
            <person name="Wesolowski-Louvel M."/>
            <person name="Westhof E."/>
            <person name="Wirth B."/>
            <person name="Zeniou-Meyer M."/>
            <person name="Zivanovic I."/>
            <person name="Bolotin-Fukuhara M."/>
            <person name="Thierry A."/>
            <person name="Bouchier C."/>
            <person name="Caudron B."/>
            <person name="Scarpelli C."/>
            <person name="Gaillardin C."/>
            <person name="Weissenbach J."/>
            <person name="Wincker P."/>
            <person name="Souciet J.L."/>
        </authorList>
    </citation>
    <scope>NUCLEOTIDE SEQUENCE [LARGE SCALE GENOMIC DNA]</scope>
    <source>
        <strain evidence="3">ATCC 8585 / CBS 2359 / DSM 70799 / NBRC 1267 / NRRL Y-1140 / WM37</strain>
    </source>
</reference>
<keyword evidence="3" id="KW-1185">Reference proteome</keyword>
<gene>
    <name evidence="2" type="ORF">KLLA0_F13662g</name>
</gene>
<dbReference type="InterPro" id="IPR002589">
    <property type="entry name" value="Macro_dom"/>
</dbReference>
<feature type="domain" description="Macro" evidence="1">
    <location>
        <begin position="16"/>
        <end position="196"/>
    </location>
</feature>
<dbReference type="AlphaFoldDB" id="Q6CK44"/>
<evidence type="ECO:0000259" key="1">
    <source>
        <dbReference type="PROSITE" id="PS51154"/>
    </source>
</evidence>